<evidence type="ECO:0000313" key="3">
    <source>
        <dbReference type="EMBL" id="MFB2837552.1"/>
    </source>
</evidence>
<dbReference type="InterPro" id="IPR052900">
    <property type="entry name" value="Phospholipid_Metab_Enz"/>
</dbReference>
<gene>
    <name evidence="3" type="ORF">ACE1CA_23735</name>
</gene>
<evidence type="ECO:0000313" key="4">
    <source>
        <dbReference type="Proteomes" id="UP001576780"/>
    </source>
</evidence>
<dbReference type="PANTHER" id="PTHR43606">
    <property type="entry name" value="PHOSPHATASE, PUTATIVE (AFU_ORTHOLOGUE AFUA_6G08710)-RELATED"/>
    <property type="match status" value="1"/>
</dbReference>
<feature type="domain" description="Phospholipase D N-terminal" evidence="2">
    <location>
        <begin position="298"/>
        <end position="389"/>
    </location>
</feature>
<dbReference type="EMBL" id="JBHFNT010000215">
    <property type="protein sequence ID" value="MFB2837552.1"/>
    <property type="molecule type" value="Genomic_DNA"/>
</dbReference>
<dbReference type="Gene3D" id="3.60.21.70">
    <property type="entry name" value="PhoD-like phosphatase"/>
    <property type="match status" value="1"/>
</dbReference>
<name>A0ABV4WR41_9CYAN</name>
<sequence length="862" mass="96402">MSVNLFNASFYRAANPDLAGLNDQQAFSHFTNLGLNEGRAFSPFVDLNFYRDNNADLARLNNSQLLTHLQNLGVQEGRRFSPFVNVDFYLNSNADLRQAFGGNREQALTHLQSLGVNERRRFSAVANLDFYLANNGDVNTAFQGNRSQTFQHLIINGIKEGRLFSEFFEPTFYLQNNADVNAAFGSDRYRALQHFVTFGLNESREFSAALDLSYYRQLYPDLVAARLSDRQLLEHFQLFGLNERRISSPFLNVGYYLANNSDLRNAGFNSLQAYQHFVTNGLREARNANTTNNVVFNAVASGDATENSAILWTRTADTSTQRGKLSDLVVQVSTNPQFTDIKNTFVTQTNPDRDYTIKIDNTFLQSNTRYYYRFLAPGGQISQTGTFKTAPNPTDRVPVRMAFSADTAGEWRPYNLSKQFPNLNLDFFVYLGDVIYETRSGDPNTGRNNSPLTADPFTDRAQSLADYRRKYLENLLPVNPGGFSGLQSLYASQSNYTLLDNHELGDRQFANGGAPAGTPAGAGVDATNPIFDVNNTGTFINKTPGFQDAVLQAYKDYQPIREVKISAPNDPNTNGTDKLYFAQKWGANAIFINVDDRSYRDIRMRRVNAAGATVDDTGDRANNPDRTMLGDTQFEWLKQTLLQAKNDNTTWKLIAISTPIDENASTSGNRIIPLDTGKTWIGGYRAERNELLKFIADNQIKNVVFLTADDHEFRVNELTYFDPVTGSRVLVPNTFTIVGGPLGAFGPGLITNRSFENIKSLADGIVAQQQARGADPLGLNPNFPGLENVFREGDPNANRLRQPVDFYSPDTFNYVTLDISGDGRRLSVNTYGINPYRDNSFPEPNPDESVRRILGFDIQATI</sequence>
<reference evidence="3 4" key="1">
    <citation type="submission" date="2024-09" db="EMBL/GenBank/DDBJ databases">
        <title>Floridaenema gen nov. (Aerosakkonemataceae, Aerosakkonematales ord. nov., Cyanobacteria) from benthic tropical and subtropical fresh waters, with the description of four new species.</title>
        <authorList>
            <person name="Moretto J.A."/>
            <person name="Berthold D.E."/>
            <person name="Lefler F.W."/>
            <person name="Huang I.-S."/>
            <person name="Laughinghouse H. IV."/>
        </authorList>
    </citation>
    <scope>NUCLEOTIDE SEQUENCE [LARGE SCALE GENOMIC DNA]</scope>
    <source>
        <strain evidence="3 4">BLCC-F167</strain>
    </source>
</reference>
<dbReference type="InterPro" id="IPR032093">
    <property type="entry name" value="PhoD_N"/>
</dbReference>
<organism evidence="3 4">
    <name type="scientific">Floridaenema evergladense BLCC-F167</name>
    <dbReference type="NCBI Taxonomy" id="3153639"/>
    <lineage>
        <taxon>Bacteria</taxon>
        <taxon>Bacillati</taxon>
        <taxon>Cyanobacteriota</taxon>
        <taxon>Cyanophyceae</taxon>
        <taxon>Oscillatoriophycideae</taxon>
        <taxon>Aerosakkonematales</taxon>
        <taxon>Aerosakkonemataceae</taxon>
        <taxon>Floridanema</taxon>
        <taxon>Floridanema evergladense</taxon>
    </lineage>
</organism>
<dbReference type="SUPFAM" id="SSF56300">
    <property type="entry name" value="Metallo-dependent phosphatases"/>
    <property type="match status" value="1"/>
</dbReference>
<dbReference type="Gene3D" id="2.60.40.380">
    <property type="entry name" value="Purple acid phosphatase-like, N-terminal"/>
    <property type="match status" value="1"/>
</dbReference>
<dbReference type="PANTHER" id="PTHR43606:SF2">
    <property type="entry name" value="ALKALINE PHOSPHATASE FAMILY PROTEIN (AFU_ORTHOLOGUE AFUA_5G03860)"/>
    <property type="match status" value="1"/>
</dbReference>
<comment type="caution">
    <text evidence="3">The sequence shown here is derived from an EMBL/GenBank/DDBJ whole genome shotgun (WGS) entry which is preliminary data.</text>
</comment>
<dbReference type="InterPro" id="IPR038607">
    <property type="entry name" value="PhoD-like_sf"/>
</dbReference>
<dbReference type="Proteomes" id="UP001576780">
    <property type="component" value="Unassembled WGS sequence"/>
</dbReference>
<feature type="domain" description="PhoD-like phosphatase metallophosphatase" evidence="1">
    <location>
        <begin position="417"/>
        <end position="728"/>
    </location>
</feature>
<evidence type="ECO:0000259" key="2">
    <source>
        <dbReference type="Pfam" id="PF16655"/>
    </source>
</evidence>
<dbReference type="Pfam" id="PF09423">
    <property type="entry name" value="PhoD"/>
    <property type="match status" value="1"/>
</dbReference>
<keyword evidence="4" id="KW-1185">Reference proteome</keyword>
<proteinExistence type="predicted"/>
<dbReference type="RefSeq" id="WP_413279894.1">
    <property type="nucleotide sequence ID" value="NZ_JBHFNT010000215.1"/>
</dbReference>
<accession>A0ABV4WR41</accession>
<evidence type="ECO:0000259" key="1">
    <source>
        <dbReference type="Pfam" id="PF09423"/>
    </source>
</evidence>
<dbReference type="InterPro" id="IPR029052">
    <property type="entry name" value="Metallo-depent_PP-like"/>
</dbReference>
<dbReference type="InterPro" id="IPR018946">
    <property type="entry name" value="PhoD-like_MPP"/>
</dbReference>
<dbReference type="Pfam" id="PF16655">
    <property type="entry name" value="PhoD_N"/>
    <property type="match status" value="1"/>
</dbReference>
<protein>
    <submittedName>
        <fullName evidence="3">Alkaline phosphatase</fullName>
    </submittedName>
</protein>